<dbReference type="Pfam" id="PF02311">
    <property type="entry name" value="AraC_binding"/>
    <property type="match status" value="1"/>
</dbReference>
<reference evidence="5 8" key="1">
    <citation type="submission" date="2018-08" db="EMBL/GenBank/DDBJ databases">
        <title>A genome reference for cultivated species of the human gut microbiota.</title>
        <authorList>
            <person name="Zou Y."/>
            <person name="Xue W."/>
            <person name="Luo G."/>
        </authorList>
    </citation>
    <scope>NUCLEOTIDE SEQUENCE [LARGE SCALE GENOMIC DNA]</scope>
    <source>
        <strain evidence="6 8">AF26-4BH</strain>
        <strain evidence="5">TF05-5AC</strain>
    </source>
</reference>
<dbReference type="Pfam" id="PF12833">
    <property type="entry name" value="HTH_18"/>
    <property type="match status" value="1"/>
</dbReference>
<dbReference type="OrthoDB" id="249627at2"/>
<keyword evidence="7" id="KW-1185">Reference proteome</keyword>
<dbReference type="SMART" id="SM00342">
    <property type="entry name" value="HTH_ARAC"/>
    <property type="match status" value="1"/>
</dbReference>
<evidence type="ECO:0000313" key="7">
    <source>
        <dbReference type="Proteomes" id="UP000260812"/>
    </source>
</evidence>
<dbReference type="InterPro" id="IPR003313">
    <property type="entry name" value="AraC-bd"/>
</dbReference>
<dbReference type="SUPFAM" id="SSF46689">
    <property type="entry name" value="Homeodomain-like"/>
    <property type="match status" value="1"/>
</dbReference>
<dbReference type="Proteomes" id="UP000260812">
    <property type="component" value="Unassembled WGS sequence"/>
</dbReference>
<dbReference type="Proteomes" id="UP000261166">
    <property type="component" value="Unassembled WGS sequence"/>
</dbReference>
<dbReference type="GO" id="GO:0003700">
    <property type="term" value="F:DNA-binding transcription factor activity"/>
    <property type="evidence" value="ECO:0007669"/>
    <property type="project" value="InterPro"/>
</dbReference>
<keyword evidence="2" id="KW-0238">DNA-binding</keyword>
<dbReference type="EMBL" id="QVLU01000009">
    <property type="protein sequence ID" value="RGE71629.1"/>
    <property type="molecule type" value="Genomic_DNA"/>
</dbReference>
<proteinExistence type="predicted"/>
<accession>A0A3E3ID14</accession>
<evidence type="ECO:0000256" key="1">
    <source>
        <dbReference type="ARBA" id="ARBA00023015"/>
    </source>
</evidence>
<dbReference type="EMBL" id="QVLV01000001">
    <property type="protein sequence ID" value="RGE64964.1"/>
    <property type="molecule type" value="Genomic_DNA"/>
</dbReference>
<organism evidence="5 7">
    <name type="scientific">Eisenbergiella massiliensis</name>
    <dbReference type="NCBI Taxonomy" id="1720294"/>
    <lineage>
        <taxon>Bacteria</taxon>
        <taxon>Bacillati</taxon>
        <taxon>Bacillota</taxon>
        <taxon>Clostridia</taxon>
        <taxon>Lachnospirales</taxon>
        <taxon>Lachnospiraceae</taxon>
        <taxon>Eisenbergiella</taxon>
    </lineage>
</organism>
<evidence type="ECO:0000259" key="4">
    <source>
        <dbReference type="PROSITE" id="PS01124"/>
    </source>
</evidence>
<sequence length="304" mass="34799">MPFPAVYNLSMKTQEYLIHSSYITARTSLPLYTEEYRYTAHLSEAAHSHEFLEVGIILSGRMMHKTERGNRLLTEGCVYFIPDGHSHALEPEPGLIVRNLYLLPKIFLSDASEESTPVMLQDFLLYFTDPGLRQTAEIRLPQDQLTAVRSLLEACDTPPCCDLLSDAFRYHCLMNVLLLLCDSFGRACPECLVRRDARIYRILRLIRENLSLSTGDLLRTISAELFLNPQYINRLIKKELHTTLSALILDTRIEKSCELLLKGHTITETAAALAFYDHSHFHKAFVRRLGMTPSEYQKKNFTGL</sequence>
<evidence type="ECO:0000313" key="6">
    <source>
        <dbReference type="EMBL" id="RGE71629.1"/>
    </source>
</evidence>
<keyword evidence="1" id="KW-0805">Transcription regulation</keyword>
<comment type="caution">
    <text evidence="5">The sequence shown here is derived from an EMBL/GenBank/DDBJ whole genome shotgun (WGS) entry which is preliminary data.</text>
</comment>
<dbReference type="PROSITE" id="PS01124">
    <property type="entry name" value="HTH_ARAC_FAMILY_2"/>
    <property type="match status" value="1"/>
</dbReference>
<evidence type="ECO:0000256" key="2">
    <source>
        <dbReference type="ARBA" id="ARBA00023125"/>
    </source>
</evidence>
<dbReference type="InterPro" id="IPR014710">
    <property type="entry name" value="RmlC-like_jellyroll"/>
</dbReference>
<dbReference type="Gene3D" id="2.60.120.10">
    <property type="entry name" value="Jelly Rolls"/>
    <property type="match status" value="1"/>
</dbReference>
<dbReference type="PROSITE" id="PS00041">
    <property type="entry name" value="HTH_ARAC_FAMILY_1"/>
    <property type="match status" value="1"/>
</dbReference>
<feature type="domain" description="HTH araC/xylS-type" evidence="4">
    <location>
        <begin position="200"/>
        <end position="299"/>
    </location>
</feature>
<dbReference type="AlphaFoldDB" id="A0A3E3ID14"/>
<dbReference type="PANTHER" id="PTHR43280:SF2">
    <property type="entry name" value="HTH-TYPE TRANSCRIPTIONAL REGULATOR EXSA"/>
    <property type="match status" value="1"/>
</dbReference>
<dbReference type="InterPro" id="IPR011051">
    <property type="entry name" value="RmlC_Cupin_sf"/>
</dbReference>
<dbReference type="GO" id="GO:0043565">
    <property type="term" value="F:sequence-specific DNA binding"/>
    <property type="evidence" value="ECO:0007669"/>
    <property type="project" value="InterPro"/>
</dbReference>
<keyword evidence="3" id="KW-0804">Transcription</keyword>
<dbReference type="InterPro" id="IPR018062">
    <property type="entry name" value="HTH_AraC-typ_CS"/>
</dbReference>
<dbReference type="SUPFAM" id="SSF51182">
    <property type="entry name" value="RmlC-like cupins"/>
    <property type="match status" value="1"/>
</dbReference>
<name>A0A3E3ID14_9FIRM</name>
<dbReference type="PANTHER" id="PTHR43280">
    <property type="entry name" value="ARAC-FAMILY TRANSCRIPTIONAL REGULATOR"/>
    <property type="match status" value="1"/>
</dbReference>
<evidence type="ECO:0000256" key="3">
    <source>
        <dbReference type="ARBA" id="ARBA00023163"/>
    </source>
</evidence>
<dbReference type="InterPro" id="IPR018060">
    <property type="entry name" value="HTH_AraC"/>
</dbReference>
<evidence type="ECO:0000313" key="5">
    <source>
        <dbReference type="EMBL" id="RGE64964.1"/>
    </source>
</evidence>
<gene>
    <name evidence="6" type="ORF">DWY69_11315</name>
    <name evidence="5" type="ORF">DXC51_01125</name>
</gene>
<dbReference type="InterPro" id="IPR009057">
    <property type="entry name" value="Homeodomain-like_sf"/>
</dbReference>
<evidence type="ECO:0000313" key="8">
    <source>
        <dbReference type="Proteomes" id="UP000261166"/>
    </source>
</evidence>
<protein>
    <submittedName>
        <fullName evidence="5">AraC family transcriptional regulator</fullName>
    </submittedName>
</protein>
<dbReference type="Gene3D" id="1.10.10.60">
    <property type="entry name" value="Homeodomain-like"/>
    <property type="match status" value="1"/>
</dbReference>